<dbReference type="InterPro" id="IPR050833">
    <property type="entry name" value="Poly_Biosynth_Transport"/>
</dbReference>
<dbReference type="OrthoDB" id="88014at2"/>
<feature type="transmembrane region" description="Helical" evidence="6">
    <location>
        <begin position="88"/>
        <end position="109"/>
    </location>
</feature>
<dbReference type="Proteomes" id="UP000321436">
    <property type="component" value="Unassembled WGS sequence"/>
</dbReference>
<feature type="transmembrane region" description="Helical" evidence="6">
    <location>
        <begin position="182"/>
        <end position="202"/>
    </location>
</feature>
<protein>
    <recommendedName>
        <fullName evidence="9">Polysaccharide biosynthesis protein C-terminal domain-containing protein</fullName>
    </recommendedName>
</protein>
<evidence type="ECO:0000256" key="4">
    <source>
        <dbReference type="ARBA" id="ARBA00022989"/>
    </source>
</evidence>
<comment type="subcellular location">
    <subcellularLocation>
        <location evidence="1">Cell membrane</location>
        <topology evidence="1">Multi-pass membrane protein</topology>
    </subcellularLocation>
</comment>
<comment type="caution">
    <text evidence="7">The sequence shown here is derived from an EMBL/GenBank/DDBJ whole genome shotgun (WGS) entry which is preliminary data.</text>
</comment>
<feature type="transmembrane region" description="Helical" evidence="6">
    <location>
        <begin position="368"/>
        <end position="388"/>
    </location>
</feature>
<dbReference type="RefSeq" id="WP_146864727.1">
    <property type="nucleotide sequence ID" value="NZ_BKAU01000004.1"/>
</dbReference>
<feature type="transmembrane region" description="Helical" evidence="6">
    <location>
        <begin position="158"/>
        <end position="176"/>
    </location>
</feature>
<gene>
    <name evidence="7" type="ORF">CCY01nite_35560</name>
</gene>
<evidence type="ECO:0000313" key="7">
    <source>
        <dbReference type="EMBL" id="GEP97296.1"/>
    </source>
</evidence>
<feature type="transmembrane region" description="Helical" evidence="6">
    <location>
        <begin position="458"/>
        <end position="476"/>
    </location>
</feature>
<evidence type="ECO:0000313" key="8">
    <source>
        <dbReference type="Proteomes" id="UP000321436"/>
    </source>
</evidence>
<feature type="transmembrane region" description="Helical" evidence="6">
    <location>
        <begin position="121"/>
        <end position="138"/>
    </location>
</feature>
<feature type="transmembrane region" description="Helical" evidence="6">
    <location>
        <begin position="304"/>
        <end position="323"/>
    </location>
</feature>
<feature type="transmembrane region" description="Helical" evidence="6">
    <location>
        <begin position="48"/>
        <end position="68"/>
    </location>
</feature>
<proteinExistence type="predicted"/>
<reference evidence="7 8" key="1">
    <citation type="submission" date="2019-07" db="EMBL/GenBank/DDBJ databases">
        <title>Whole genome shotgun sequence of Chitinophaga cymbidii NBRC 109752.</title>
        <authorList>
            <person name="Hosoyama A."/>
            <person name="Uohara A."/>
            <person name="Ohji S."/>
            <person name="Ichikawa N."/>
        </authorList>
    </citation>
    <scope>NUCLEOTIDE SEQUENCE [LARGE SCALE GENOMIC DNA]</scope>
    <source>
        <strain evidence="7 8">NBRC 109752</strain>
    </source>
</reference>
<feature type="transmembrane region" description="Helical" evidence="6">
    <location>
        <begin position="432"/>
        <end position="452"/>
    </location>
</feature>
<dbReference type="EMBL" id="BKAU01000004">
    <property type="protein sequence ID" value="GEP97296.1"/>
    <property type="molecule type" value="Genomic_DNA"/>
</dbReference>
<dbReference type="GO" id="GO:0005886">
    <property type="term" value="C:plasma membrane"/>
    <property type="evidence" value="ECO:0007669"/>
    <property type="project" value="UniProtKB-SubCell"/>
</dbReference>
<feature type="transmembrane region" description="Helical" evidence="6">
    <location>
        <begin position="12"/>
        <end position="36"/>
    </location>
</feature>
<dbReference type="PANTHER" id="PTHR30250">
    <property type="entry name" value="PST FAMILY PREDICTED COLANIC ACID TRANSPORTER"/>
    <property type="match status" value="1"/>
</dbReference>
<evidence type="ECO:0000256" key="1">
    <source>
        <dbReference type="ARBA" id="ARBA00004651"/>
    </source>
</evidence>
<keyword evidence="4 6" id="KW-1133">Transmembrane helix</keyword>
<dbReference type="AlphaFoldDB" id="A0A512RNL0"/>
<sequence>MGNIQKQSITASVITYVGFAVGALNTWIFTSGFFTAEQYGLTRIMYDIGYTLFALANLGSVSVMYRFYPYYRDRLPLQKRDLFGKMFLVSMFGFLLVSAMLLLFKDLFIQKFSGNSPLLVQYYYVLFPFTFFFLIYSLLEVQAWNHYASVVTAFYKEFVLRVLTTLLILLFLLNILDFDHFIVLFSLLFGCISLGLFLYLRRKHAIVFTLKTSQITTRMKDKMVPYGLFISLVSFCGILAKTFDTILISSVLDLSYVGIFTFITYLTSIMEAPQRGLIAASLPVIAQSWKNKDRGRIFRIYQKTSINMLLFSGFIFALVWMNLHNAFAIFHLDTIYLRGETALLILGVTKILELGTGVNSQIILTSRYWRVDFVTTVILLVTLIPLNYLLVRKYGITGTAWATFIAYLLFNSIRFGFIWVKFKMQPFTFQTLIAIVILIINYFIVTAIIQVASPLLEAILQTALYTILSAFLIIRLKVSEDANNVFNAGVRRIKEFVARSR</sequence>
<keyword evidence="2" id="KW-1003">Cell membrane</keyword>
<evidence type="ECO:0000256" key="3">
    <source>
        <dbReference type="ARBA" id="ARBA00022692"/>
    </source>
</evidence>
<keyword evidence="8" id="KW-1185">Reference proteome</keyword>
<feature type="transmembrane region" description="Helical" evidence="6">
    <location>
        <begin position="335"/>
        <end position="356"/>
    </location>
</feature>
<accession>A0A512RNL0</accession>
<evidence type="ECO:0008006" key="9">
    <source>
        <dbReference type="Google" id="ProtNLM"/>
    </source>
</evidence>
<name>A0A512RNL0_9BACT</name>
<feature type="transmembrane region" description="Helical" evidence="6">
    <location>
        <begin position="400"/>
        <end position="420"/>
    </location>
</feature>
<dbReference type="PANTHER" id="PTHR30250:SF11">
    <property type="entry name" value="O-ANTIGEN TRANSPORTER-RELATED"/>
    <property type="match status" value="1"/>
</dbReference>
<evidence type="ECO:0000256" key="5">
    <source>
        <dbReference type="ARBA" id="ARBA00023136"/>
    </source>
</evidence>
<keyword evidence="3 6" id="KW-0812">Transmembrane</keyword>
<keyword evidence="5 6" id="KW-0472">Membrane</keyword>
<feature type="transmembrane region" description="Helical" evidence="6">
    <location>
        <begin position="223"/>
        <end position="240"/>
    </location>
</feature>
<evidence type="ECO:0000256" key="2">
    <source>
        <dbReference type="ARBA" id="ARBA00022475"/>
    </source>
</evidence>
<evidence type="ECO:0000256" key="6">
    <source>
        <dbReference type="SAM" id="Phobius"/>
    </source>
</evidence>
<organism evidence="7 8">
    <name type="scientific">Chitinophaga cymbidii</name>
    <dbReference type="NCBI Taxonomy" id="1096750"/>
    <lineage>
        <taxon>Bacteria</taxon>
        <taxon>Pseudomonadati</taxon>
        <taxon>Bacteroidota</taxon>
        <taxon>Chitinophagia</taxon>
        <taxon>Chitinophagales</taxon>
        <taxon>Chitinophagaceae</taxon>
        <taxon>Chitinophaga</taxon>
    </lineage>
</organism>